<evidence type="ECO:0000313" key="3">
    <source>
        <dbReference type="EMBL" id="MBD7960180.1"/>
    </source>
</evidence>
<evidence type="ECO:0000256" key="1">
    <source>
        <dbReference type="ARBA" id="ARBA00007613"/>
    </source>
</evidence>
<accession>A0ABR8S9R0</accession>
<keyword evidence="2" id="KW-0449">Lipoprotein</keyword>
<name>A0ABR8S9R0_9BURK</name>
<feature type="chain" id="PRO_5045009730" evidence="2">
    <location>
        <begin position="22"/>
        <end position="472"/>
    </location>
</feature>
<reference evidence="3 4" key="1">
    <citation type="submission" date="2020-08" db="EMBL/GenBank/DDBJ databases">
        <title>A Genomic Blueprint of the Chicken Gut Microbiome.</title>
        <authorList>
            <person name="Gilroy R."/>
            <person name="Ravi A."/>
            <person name="Getino M."/>
            <person name="Pursley I."/>
            <person name="Horton D.L."/>
            <person name="Alikhan N.-F."/>
            <person name="Baker D."/>
            <person name="Gharbi K."/>
            <person name="Hall N."/>
            <person name="Watson M."/>
            <person name="Adriaenssens E.M."/>
            <person name="Foster-Nyarko E."/>
            <person name="Jarju S."/>
            <person name="Secka A."/>
            <person name="Antonio M."/>
            <person name="Oren A."/>
            <person name="Chaudhuri R."/>
            <person name="La Ragione R.M."/>
            <person name="Hildebrand F."/>
            <person name="Pallen M.J."/>
        </authorList>
    </citation>
    <scope>NUCLEOTIDE SEQUENCE [LARGE SCALE GENOMIC DNA]</scope>
    <source>
        <strain evidence="3 4">Sa2CVA6</strain>
    </source>
</reference>
<keyword evidence="4" id="KW-1185">Reference proteome</keyword>
<dbReference type="PANTHER" id="PTHR30203:SF33">
    <property type="entry name" value="BLR4455 PROTEIN"/>
    <property type="match status" value="1"/>
</dbReference>
<comment type="similarity">
    <text evidence="1 2">Belongs to the outer membrane factor (OMF) (TC 1.B.17) family.</text>
</comment>
<comment type="caution">
    <text evidence="3">The sequence shown here is derived from an EMBL/GenBank/DDBJ whole genome shotgun (WGS) entry which is preliminary data.</text>
</comment>
<dbReference type="Proteomes" id="UP000634919">
    <property type="component" value="Unassembled WGS sequence"/>
</dbReference>
<dbReference type="EMBL" id="JACSQK010000003">
    <property type="protein sequence ID" value="MBD7960180.1"/>
    <property type="molecule type" value="Genomic_DNA"/>
</dbReference>
<dbReference type="PANTHER" id="PTHR30203">
    <property type="entry name" value="OUTER MEMBRANE CATION EFFLUX PROTEIN"/>
    <property type="match status" value="1"/>
</dbReference>
<dbReference type="SUPFAM" id="SSF56954">
    <property type="entry name" value="Outer membrane efflux proteins (OEP)"/>
    <property type="match status" value="1"/>
</dbReference>
<keyword evidence="2" id="KW-0812">Transmembrane</keyword>
<feature type="signal peptide" evidence="2">
    <location>
        <begin position="1"/>
        <end position="21"/>
    </location>
</feature>
<dbReference type="Gene3D" id="2.20.200.10">
    <property type="entry name" value="Outer membrane efflux proteins (OEP)"/>
    <property type="match status" value="1"/>
</dbReference>
<evidence type="ECO:0000313" key="4">
    <source>
        <dbReference type="Proteomes" id="UP000634919"/>
    </source>
</evidence>
<keyword evidence="2" id="KW-0472">Membrane</keyword>
<comment type="subcellular location">
    <subcellularLocation>
        <location evidence="2">Cell membrane</location>
        <topology evidence="2">Lipid-anchor</topology>
    </subcellularLocation>
</comment>
<protein>
    <submittedName>
        <fullName evidence="3">Efflux transporter outer membrane subunit</fullName>
    </submittedName>
</protein>
<organism evidence="3 4">
    <name type="scientific">Comamonas avium</name>
    <dbReference type="NCBI Taxonomy" id="2762231"/>
    <lineage>
        <taxon>Bacteria</taxon>
        <taxon>Pseudomonadati</taxon>
        <taxon>Pseudomonadota</taxon>
        <taxon>Betaproteobacteria</taxon>
        <taxon>Burkholderiales</taxon>
        <taxon>Comamonadaceae</taxon>
        <taxon>Comamonas</taxon>
    </lineage>
</organism>
<evidence type="ECO:0000256" key="2">
    <source>
        <dbReference type="RuleBase" id="RU362097"/>
    </source>
</evidence>
<keyword evidence="2" id="KW-0732">Signal</keyword>
<keyword evidence="2" id="KW-0564">Palmitate</keyword>
<gene>
    <name evidence="3" type="ORF">H9646_06770</name>
</gene>
<dbReference type="Gene3D" id="1.20.1600.10">
    <property type="entry name" value="Outer membrane efflux proteins (OEP)"/>
    <property type="match status" value="1"/>
</dbReference>
<sequence>MHKSVAAWGAALVLGGCAAPAIDTDQPEPALPQQWPQAAADAANADAALSQHWWRSFGSAELDSVVDRARIQSWSVAEAAARVRQAAARWNEAGASLLPEVSGGMNATRNKSLSGSGGVDAAQNRFAVSLSASYEVDFWGKNRAGRDAAQAVWKASVFDRDTVQLTVTAGAAQAWLHSVALHERVDIARLNLQSAERLVQLVESRARAGAASALELAQQKGLVASQRRSLLTLQQQALDAQTALATLLGQAGGAEVVTTSLLGLQMPAVGAGVPAQLLVRRPDIARAEAQLAAAQANVQVARAAMLPRLTLTGSVGAGDERWQRIFDNPLYALAAGLTAPIFDAGRLAAGNALAMAQREELLATYRKTIIEAFADVQLALHAVSGVQAQAQAQAEELAQAHKALSLAETRYRSGAESLLTLLDAQRTLYAAQDVAVQLRLAHLQAHVSLYKALGGGWDMAAAVGAGNGLNTQ</sequence>
<dbReference type="Pfam" id="PF02321">
    <property type="entry name" value="OEP"/>
    <property type="match status" value="2"/>
</dbReference>
<dbReference type="PROSITE" id="PS51257">
    <property type="entry name" value="PROKAR_LIPOPROTEIN"/>
    <property type="match status" value="1"/>
</dbReference>
<dbReference type="NCBIfam" id="TIGR01845">
    <property type="entry name" value="outer_NodT"/>
    <property type="match status" value="1"/>
</dbReference>
<dbReference type="InterPro" id="IPR010131">
    <property type="entry name" value="MdtP/NodT-like"/>
</dbReference>
<proteinExistence type="inferred from homology"/>
<keyword evidence="2" id="KW-1134">Transmembrane beta strand</keyword>
<dbReference type="InterPro" id="IPR003423">
    <property type="entry name" value="OMP_efflux"/>
</dbReference>